<evidence type="ECO:0000256" key="1">
    <source>
        <dbReference type="SAM" id="MobiDB-lite"/>
    </source>
</evidence>
<keyword evidence="3" id="KW-1185">Reference proteome</keyword>
<evidence type="ECO:0008006" key="4">
    <source>
        <dbReference type="Google" id="ProtNLM"/>
    </source>
</evidence>
<dbReference type="Proteomes" id="UP001443914">
    <property type="component" value="Unassembled WGS sequence"/>
</dbReference>
<dbReference type="AlphaFoldDB" id="A0AAW1J6B1"/>
<evidence type="ECO:0000313" key="3">
    <source>
        <dbReference type="Proteomes" id="UP001443914"/>
    </source>
</evidence>
<protein>
    <recommendedName>
        <fullName evidence="4">Aminotransferase-like plant mobile domain-containing protein</fullName>
    </recommendedName>
</protein>
<gene>
    <name evidence="2" type="ORF">RND81_08G116500</name>
</gene>
<feature type="region of interest" description="Disordered" evidence="1">
    <location>
        <begin position="155"/>
        <end position="193"/>
    </location>
</feature>
<accession>A0AAW1J6B1</accession>
<reference evidence="2" key="1">
    <citation type="submission" date="2024-03" db="EMBL/GenBank/DDBJ databases">
        <title>WGS assembly of Saponaria officinalis var. Norfolk2.</title>
        <authorList>
            <person name="Jenkins J."/>
            <person name="Shu S."/>
            <person name="Grimwood J."/>
            <person name="Barry K."/>
            <person name="Goodstein D."/>
            <person name="Schmutz J."/>
            <person name="Leebens-Mack J."/>
            <person name="Osbourn A."/>
        </authorList>
    </citation>
    <scope>NUCLEOTIDE SEQUENCE [LARGE SCALE GENOMIC DNA]</scope>
    <source>
        <strain evidence="2">JIC</strain>
    </source>
</reference>
<comment type="caution">
    <text evidence="2">The sequence shown here is derived from an EMBL/GenBank/DDBJ whole genome shotgun (WGS) entry which is preliminary data.</text>
</comment>
<dbReference type="EMBL" id="JBDFQZ010000008">
    <property type="protein sequence ID" value="KAK9698602.1"/>
    <property type="molecule type" value="Genomic_DNA"/>
</dbReference>
<evidence type="ECO:0000313" key="2">
    <source>
        <dbReference type="EMBL" id="KAK9698602.1"/>
    </source>
</evidence>
<name>A0AAW1J6B1_SAPOF</name>
<feature type="compositionally biased region" description="Basic residues" evidence="1">
    <location>
        <begin position="179"/>
        <end position="193"/>
    </location>
</feature>
<proteinExistence type="predicted"/>
<organism evidence="2 3">
    <name type="scientific">Saponaria officinalis</name>
    <name type="common">Common soapwort</name>
    <name type="synonym">Lychnis saponaria</name>
    <dbReference type="NCBI Taxonomy" id="3572"/>
    <lineage>
        <taxon>Eukaryota</taxon>
        <taxon>Viridiplantae</taxon>
        <taxon>Streptophyta</taxon>
        <taxon>Embryophyta</taxon>
        <taxon>Tracheophyta</taxon>
        <taxon>Spermatophyta</taxon>
        <taxon>Magnoliopsida</taxon>
        <taxon>eudicotyledons</taxon>
        <taxon>Gunneridae</taxon>
        <taxon>Pentapetalae</taxon>
        <taxon>Caryophyllales</taxon>
        <taxon>Caryophyllaceae</taxon>
        <taxon>Caryophylleae</taxon>
        <taxon>Saponaria</taxon>
    </lineage>
</organism>
<sequence length="193" mass="21987">MDKQGGKDKNWPNVHHNYITMWSNRANSRAVGVPIEGDIVNYGDAYMVWYRQHSRLLINPLRRSTSFIPSAAPLIALAQFVVKWNAKFNSEVRSMPRGVPPHYRTLLTDYGTESAHCLQQTGFQHLLQPFENLDIGEAEDEVPFDSPLADFTCRVQRHSSNLSPVPEEETPENTPQSSRGRRQPTRGGTRKRT</sequence>